<protein>
    <recommendedName>
        <fullName evidence="3">Indoleacetamide hydrolase</fullName>
    </recommendedName>
</protein>
<dbReference type="AlphaFoldDB" id="A0A1I4VPQ8"/>
<dbReference type="PANTHER" id="PTHR11895">
    <property type="entry name" value="TRANSAMIDASE"/>
    <property type="match status" value="1"/>
</dbReference>
<proteinExistence type="inferred from homology"/>
<gene>
    <name evidence="5" type="ORF">CXZ10_09300</name>
</gene>
<dbReference type="Proteomes" id="UP000233491">
    <property type="component" value="Unassembled WGS sequence"/>
</dbReference>
<evidence type="ECO:0000259" key="4">
    <source>
        <dbReference type="Pfam" id="PF01425"/>
    </source>
</evidence>
<dbReference type="EMBL" id="PJNW01000005">
    <property type="protein sequence ID" value="PKR89557.1"/>
    <property type="molecule type" value="Genomic_DNA"/>
</dbReference>
<keyword evidence="6" id="KW-1185">Reference proteome</keyword>
<evidence type="ECO:0000313" key="6">
    <source>
        <dbReference type="Proteomes" id="UP000233491"/>
    </source>
</evidence>
<dbReference type="InterPro" id="IPR000120">
    <property type="entry name" value="Amidase"/>
</dbReference>
<dbReference type="OrthoDB" id="9777859at2"/>
<evidence type="ECO:0000313" key="5">
    <source>
        <dbReference type="EMBL" id="PKR89557.1"/>
    </source>
</evidence>
<dbReference type="SUPFAM" id="SSF75304">
    <property type="entry name" value="Amidase signature (AS) enzymes"/>
    <property type="match status" value="1"/>
</dbReference>
<dbReference type="InterPro" id="IPR023631">
    <property type="entry name" value="Amidase_dom"/>
</dbReference>
<dbReference type="Pfam" id="PF01425">
    <property type="entry name" value="Amidase"/>
    <property type="match status" value="1"/>
</dbReference>
<comment type="similarity">
    <text evidence="2">Belongs to the amidase family.</text>
</comment>
<dbReference type="InterPro" id="IPR020556">
    <property type="entry name" value="Amidase_CS"/>
</dbReference>
<name>A0A1I4VPQ8_9HYPH</name>
<dbReference type="PROSITE" id="PS00571">
    <property type="entry name" value="AMIDASES"/>
    <property type="match status" value="1"/>
</dbReference>
<comment type="caution">
    <text evidence="5">The sequence shown here is derived from an EMBL/GenBank/DDBJ whole genome shotgun (WGS) entry which is preliminary data.</text>
</comment>
<accession>A0A1I4VPQ8</accession>
<evidence type="ECO:0000256" key="2">
    <source>
        <dbReference type="ARBA" id="ARBA00009199"/>
    </source>
</evidence>
<dbReference type="PANTHER" id="PTHR11895:SF7">
    <property type="entry name" value="GLUTAMYL-TRNA(GLN) AMIDOTRANSFERASE SUBUNIT A, MITOCHONDRIAL"/>
    <property type="match status" value="1"/>
</dbReference>
<dbReference type="Gene3D" id="3.90.1300.10">
    <property type="entry name" value="Amidase signature (AS) domain"/>
    <property type="match status" value="1"/>
</dbReference>
<comment type="function">
    <text evidence="1">Hydrolyzes indole-3-acetamide (IAM) into indole-3-acetic acid (IAA).</text>
</comment>
<reference evidence="5 6" key="1">
    <citation type="submission" date="2017-12" db="EMBL/GenBank/DDBJ databases">
        <title>Anaerobic carbon monoxide metabolism by Pleomorphomonas carboxyditropha sp. nov., a new mesophilic hydrogenogenic carboxidotroph.</title>
        <authorList>
            <person name="Esquivel-Elizondo S."/>
            <person name="Krajmalnik-Brown R."/>
        </authorList>
    </citation>
    <scope>NUCLEOTIDE SEQUENCE [LARGE SCALE GENOMIC DNA]</scope>
    <source>
        <strain evidence="5 6">R5-392</strain>
    </source>
</reference>
<organism evidence="5 6">
    <name type="scientific">Pleomorphomonas diazotrophica</name>
    <dbReference type="NCBI Taxonomy" id="1166257"/>
    <lineage>
        <taxon>Bacteria</taxon>
        <taxon>Pseudomonadati</taxon>
        <taxon>Pseudomonadota</taxon>
        <taxon>Alphaproteobacteria</taxon>
        <taxon>Hyphomicrobiales</taxon>
        <taxon>Pleomorphomonadaceae</taxon>
        <taxon>Pleomorphomonas</taxon>
    </lineage>
</organism>
<evidence type="ECO:0000256" key="3">
    <source>
        <dbReference type="ARBA" id="ARBA00021874"/>
    </source>
</evidence>
<sequence>MIHDATMLAGAIRDGRLTAAEAMAASLAAVASRADLGAVCHVDAELGRRAAAKADAERRTDPDRFASRPFGGVPTLAKDLGGPFAGLPVAAGSRLFSRQGGDAPDSDLGSRFRSAGLLPFGLTTAPEFGLALASEPAIGPIARNPLDPARTPGGSSGGAAAAVAAGIVAIAHATDAGGSIRVPAACCGLVGLKPSRGVMPAGPGFGNHLGGIASELCVSRSVRDCASLLSIVAGATRGPFADVALAEAKVEPLRIGILSETGPVFPTTPERSAAIEAAGRLLEAGGHRLVPVAWSDLATMTAASTRLFYDLVSTNLAVLSETDGIDFSLAERLTQAFAARGRALSAASLWRSQTAGVLVSRNLWRLFDRVDILITPMLTKAPPPIGSFPSDHDDTDLHINRMVSLAPLAALANISGFPALTVPFGADADGLPLPVQLFAPLGGDRRLLSLAMALEREGRWQHRFDVAGLSS</sequence>
<dbReference type="RefSeq" id="WP_101288865.1">
    <property type="nucleotide sequence ID" value="NZ_FOUQ01000012.1"/>
</dbReference>
<dbReference type="InterPro" id="IPR036928">
    <property type="entry name" value="AS_sf"/>
</dbReference>
<evidence type="ECO:0000256" key="1">
    <source>
        <dbReference type="ARBA" id="ARBA00003871"/>
    </source>
</evidence>
<dbReference type="GO" id="GO:0003824">
    <property type="term" value="F:catalytic activity"/>
    <property type="evidence" value="ECO:0007669"/>
    <property type="project" value="InterPro"/>
</dbReference>
<feature type="domain" description="Amidase" evidence="4">
    <location>
        <begin position="27"/>
        <end position="448"/>
    </location>
</feature>